<gene>
    <name evidence="1" type="ORF">BDY19DRAFT_562919</name>
</gene>
<evidence type="ECO:0000313" key="1">
    <source>
        <dbReference type="EMBL" id="KAI0091834.1"/>
    </source>
</evidence>
<name>A0ACB8UC70_9APHY</name>
<dbReference type="EMBL" id="MU274904">
    <property type="protein sequence ID" value="KAI0091834.1"/>
    <property type="molecule type" value="Genomic_DNA"/>
</dbReference>
<organism evidence="1 2">
    <name type="scientific">Irpex rosettiformis</name>
    <dbReference type="NCBI Taxonomy" id="378272"/>
    <lineage>
        <taxon>Eukaryota</taxon>
        <taxon>Fungi</taxon>
        <taxon>Dikarya</taxon>
        <taxon>Basidiomycota</taxon>
        <taxon>Agaricomycotina</taxon>
        <taxon>Agaricomycetes</taxon>
        <taxon>Polyporales</taxon>
        <taxon>Irpicaceae</taxon>
        <taxon>Irpex</taxon>
    </lineage>
</organism>
<comment type="caution">
    <text evidence="1">The sequence shown here is derived from an EMBL/GenBank/DDBJ whole genome shotgun (WGS) entry which is preliminary data.</text>
</comment>
<evidence type="ECO:0000313" key="2">
    <source>
        <dbReference type="Proteomes" id="UP001055072"/>
    </source>
</evidence>
<sequence>MKGKISSQNKGHKGCSRKRCEKRRGKRSVEKVREKGPFLSTFFQTKNVAGYAV</sequence>
<reference evidence="1" key="1">
    <citation type="journal article" date="2021" name="Environ. Microbiol.">
        <title>Gene family expansions and transcriptome signatures uncover fungal adaptations to wood decay.</title>
        <authorList>
            <person name="Hage H."/>
            <person name="Miyauchi S."/>
            <person name="Viragh M."/>
            <person name="Drula E."/>
            <person name="Min B."/>
            <person name="Chaduli D."/>
            <person name="Navarro D."/>
            <person name="Favel A."/>
            <person name="Norest M."/>
            <person name="Lesage-Meessen L."/>
            <person name="Balint B."/>
            <person name="Merenyi Z."/>
            <person name="de Eugenio L."/>
            <person name="Morin E."/>
            <person name="Martinez A.T."/>
            <person name="Baldrian P."/>
            <person name="Stursova M."/>
            <person name="Martinez M.J."/>
            <person name="Novotny C."/>
            <person name="Magnuson J.K."/>
            <person name="Spatafora J.W."/>
            <person name="Maurice S."/>
            <person name="Pangilinan J."/>
            <person name="Andreopoulos W."/>
            <person name="LaButti K."/>
            <person name="Hundley H."/>
            <person name="Na H."/>
            <person name="Kuo A."/>
            <person name="Barry K."/>
            <person name="Lipzen A."/>
            <person name="Henrissat B."/>
            <person name="Riley R."/>
            <person name="Ahrendt S."/>
            <person name="Nagy L.G."/>
            <person name="Grigoriev I.V."/>
            <person name="Martin F."/>
            <person name="Rosso M.N."/>
        </authorList>
    </citation>
    <scope>NUCLEOTIDE SEQUENCE</scope>
    <source>
        <strain evidence="1">CBS 384.51</strain>
    </source>
</reference>
<proteinExistence type="predicted"/>
<dbReference type="Proteomes" id="UP001055072">
    <property type="component" value="Unassembled WGS sequence"/>
</dbReference>
<protein>
    <submittedName>
        <fullName evidence="1">Uncharacterized protein</fullName>
    </submittedName>
</protein>
<accession>A0ACB8UC70</accession>
<keyword evidence="2" id="KW-1185">Reference proteome</keyword>